<proteinExistence type="predicted"/>
<evidence type="ECO:0000313" key="2">
    <source>
        <dbReference type="EMBL" id="MBV7270441.1"/>
    </source>
</evidence>
<dbReference type="EMBL" id="JAGSPD010000015">
    <property type="protein sequence ID" value="MBV7270441.1"/>
    <property type="molecule type" value="Genomic_DNA"/>
</dbReference>
<name>A0A9X1FB92_9FLAO</name>
<sequence>MIDNLRMFILRFIKSKKDTPFIAAIAAGLYPILYYFASNFGYVNSIDHIGFFIITFIGFPFLSILFLRLVFSKIEALKAYKNYIISVLNILWFGILLAVSTTGFNIINLIIILIATLLLGVFLAKHIKKFIVFQLFMAFVALLYITPKLGALIFQSTDWMQQPDNIETVVFKNTPNVYLIQPDGYANFSELKRGHYNIDNSEFENYLKNQGFTLYNDYRSNYFSTISSNSSLFSMKHHLYNRLVFKTVECYKSRRIIAGNNPVIEIFKTNNYKTSLLLESEYLIANRPKVNYDYQNISFNEMPYLTQGFDIQRNLVDDLKTQMRLNSSSKNFYFIEKIIPAHIAQSRFDNLGIEGERLAYIENLKLANTWLKEMTETIEKEDPNSLVVIMADHGGFVGMNSIYEAKIKQDDSDLVRSVFTAALAVKWPKNQIPKDLEFKTSVNFFRNLFSYLSDDKRYLNHLQEDASYLAIKKEAPFGVYKAIDKDNNVIFDKITD</sequence>
<protein>
    <recommendedName>
        <fullName evidence="4">Sulfatase N-terminal domain-containing protein</fullName>
    </recommendedName>
</protein>
<feature type="transmembrane region" description="Helical" evidence="1">
    <location>
        <begin position="49"/>
        <end position="71"/>
    </location>
</feature>
<dbReference type="Proteomes" id="UP001138894">
    <property type="component" value="Unassembled WGS sequence"/>
</dbReference>
<feature type="transmembrane region" description="Helical" evidence="1">
    <location>
        <begin position="131"/>
        <end position="154"/>
    </location>
</feature>
<feature type="transmembrane region" description="Helical" evidence="1">
    <location>
        <begin position="106"/>
        <end position="124"/>
    </location>
</feature>
<dbReference type="AlphaFoldDB" id="A0A9X1FB92"/>
<accession>A0A9X1FB92</accession>
<keyword evidence="1" id="KW-0472">Membrane</keyword>
<comment type="caution">
    <text evidence="2">The sequence shown here is derived from an EMBL/GenBank/DDBJ whole genome shotgun (WGS) entry which is preliminary data.</text>
</comment>
<gene>
    <name evidence="2" type="ORF">KCG49_14725</name>
</gene>
<organism evidence="2 3">
    <name type="scientific">Winogradskyella luteola</name>
    <dbReference type="NCBI Taxonomy" id="2828330"/>
    <lineage>
        <taxon>Bacteria</taxon>
        <taxon>Pseudomonadati</taxon>
        <taxon>Bacteroidota</taxon>
        <taxon>Flavobacteriia</taxon>
        <taxon>Flavobacteriales</taxon>
        <taxon>Flavobacteriaceae</taxon>
        <taxon>Winogradskyella</taxon>
    </lineage>
</organism>
<evidence type="ECO:0000256" key="1">
    <source>
        <dbReference type="SAM" id="Phobius"/>
    </source>
</evidence>
<keyword evidence="1" id="KW-1133">Transmembrane helix</keyword>
<reference evidence="2" key="1">
    <citation type="submission" date="2021-04" db="EMBL/GenBank/DDBJ databases">
        <authorList>
            <person name="Pira H."/>
            <person name="Risdian C."/>
            <person name="Wink J."/>
        </authorList>
    </citation>
    <scope>NUCLEOTIDE SEQUENCE</scope>
    <source>
        <strain evidence="2">WHY3</strain>
    </source>
</reference>
<feature type="transmembrane region" description="Helical" evidence="1">
    <location>
        <begin position="21"/>
        <end position="37"/>
    </location>
</feature>
<evidence type="ECO:0008006" key="4">
    <source>
        <dbReference type="Google" id="ProtNLM"/>
    </source>
</evidence>
<evidence type="ECO:0000313" key="3">
    <source>
        <dbReference type="Proteomes" id="UP001138894"/>
    </source>
</evidence>
<feature type="transmembrane region" description="Helical" evidence="1">
    <location>
        <begin position="83"/>
        <end position="100"/>
    </location>
</feature>
<dbReference type="RefSeq" id="WP_218547582.1">
    <property type="nucleotide sequence ID" value="NZ_JAGSPD010000015.1"/>
</dbReference>
<keyword evidence="1" id="KW-0812">Transmembrane</keyword>
<keyword evidence="3" id="KW-1185">Reference proteome</keyword>